<gene>
    <name evidence="2" type="ORF">AArcSl_1648</name>
</gene>
<dbReference type="GeneID" id="37878003"/>
<proteinExistence type="predicted"/>
<keyword evidence="1" id="KW-0472">Membrane</keyword>
<dbReference type="KEGG" id="hdf:AArcSl_1648"/>
<evidence type="ECO:0000313" key="2">
    <source>
        <dbReference type="EMBL" id="AUX09277.1"/>
    </source>
</evidence>
<feature type="transmembrane region" description="Helical" evidence="1">
    <location>
        <begin position="12"/>
        <end position="37"/>
    </location>
</feature>
<reference evidence="3" key="1">
    <citation type="submission" date="2017-11" db="EMBL/GenBank/DDBJ databases">
        <title>Phenotypic and genomic properties of facultatively anaerobic sulfur-reducing natronoarchaea from hypersaline soda lakes.</title>
        <authorList>
            <person name="Sorokin D.Y."/>
            <person name="Kublanov I.V."/>
            <person name="Roman P."/>
            <person name="Sinninghe Damste J.S."/>
            <person name="Golyshin P.N."/>
            <person name="Rojo D."/>
            <person name="Ciordia S."/>
            <person name="Mena M.D.C."/>
            <person name="Ferrer M."/>
            <person name="Messina E."/>
            <person name="Smedile F."/>
            <person name="La Spada G."/>
            <person name="La Cono V."/>
            <person name="Yakimov M.M."/>
        </authorList>
    </citation>
    <scope>NUCLEOTIDE SEQUENCE [LARGE SCALE GENOMIC DNA]</scope>
    <source>
        <strain evidence="3">AArc-Sl</strain>
    </source>
</reference>
<evidence type="ECO:0000313" key="3">
    <source>
        <dbReference type="Proteomes" id="UP000263012"/>
    </source>
</evidence>
<accession>A0A343TJK5</accession>
<name>A0A343TJK5_9EURY</name>
<keyword evidence="3" id="KW-1185">Reference proteome</keyword>
<keyword evidence="1" id="KW-1133">Transmembrane helix</keyword>
<protein>
    <recommendedName>
        <fullName evidence="4">DUF4389 domain-containing protein</fullName>
    </recommendedName>
</protein>
<dbReference type="RefSeq" id="WP_119817609.1">
    <property type="nucleotide sequence ID" value="NZ_CP025066.1"/>
</dbReference>
<evidence type="ECO:0008006" key="4">
    <source>
        <dbReference type="Google" id="ProtNLM"/>
    </source>
</evidence>
<organism evidence="2 3">
    <name type="scientific">Halalkaliarchaeum desulfuricum</name>
    <dbReference type="NCBI Taxonomy" id="2055893"/>
    <lineage>
        <taxon>Archaea</taxon>
        <taxon>Methanobacteriati</taxon>
        <taxon>Methanobacteriota</taxon>
        <taxon>Stenosarchaea group</taxon>
        <taxon>Halobacteria</taxon>
        <taxon>Halobacteriales</taxon>
        <taxon>Haloferacaceae</taxon>
        <taxon>Halalkaliarchaeum</taxon>
    </lineage>
</organism>
<keyword evidence="1" id="KW-0812">Transmembrane</keyword>
<dbReference type="Proteomes" id="UP000263012">
    <property type="component" value="Chromosome"/>
</dbReference>
<dbReference type="AlphaFoldDB" id="A0A343TJK5"/>
<dbReference type="EMBL" id="CP025066">
    <property type="protein sequence ID" value="AUX09277.1"/>
    <property type="molecule type" value="Genomic_DNA"/>
</dbReference>
<sequence length="80" mass="8980">MGLLEALGRVVLGIVLYLIQLLIAFPLMLLIAAYFVLDVLLVAIGRDGLDSGDFIKEIWLWYVGNAEYVFFGDGSWDWTP</sequence>
<evidence type="ECO:0000256" key="1">
    <source>
        <dbReference type="SAM" id="Phobius"/>
    </source>
</evidence>